<dbReference type="AlphaFoldDB" id="A0A292Q484"/>
<organism evidence="4 5">
    <name type="scientific">Tuber aestivum</name>
    <name type="common">summer truffle</name>
    <dbReference type="NCBI Taxonomy" id="59557"/>
    <lineage>
        <taxon>Eukaryota</taxon>
        <taxon>Fungi</taxon>
        <taxon>Dikarya</taxon>
        <taxon>Ascomycota</taxon>
        <taxon>Pezizomycotina</taxon>
        <taxon>Pezizomycetes</taxon>
        <taxon>Pezizales</taxon>
        <taxon>Tuberaceae</taxon>
        <taxon>Tuber</taxon>
    </lineage>
</organism>
<evidence type="ECO:0000313" key="4">
    <source>
        <dbReference type="EMBL" id="CUS13543.1"/>
    </source>
</evidence>
<dbReference type="InterPro" id="IPR056336">
    <property type="entry name" value="YVC1_C"/>
</dbReference>
<keyword evidence="1" id="KW-1133">Transmembrane helix</keyword>
<feature type="transmembrane region" description="Helical" evidence="1">
    <location>
        <begin position="297"/>
        <end position="321"/>
    </location>
</feature>
<evidence type="ECO:0000256" key="1">
    <source>
        <dbReference type="SAM" id="Phobius"/>
    </source>
</evidence>
<dbReference type="Proteomes" id="UP001412239">
    <property type="component" value="Unassembled WGS sequence"/>
</dbReference>
<dbReference type="InterPro" id="IPR056337">
    <property type="entry name" value="LHD_YVC1"/>
</dbReference>
<accession>A0A292Q484</accession>
<evidence type="ECO:0000259" key="2">
    <source>
        <dbReference type="Pfam" id="PF23190"/>
    </source>
</evidence>
<feature type="transmembrane region" description="Helical" evidence="1">
    <location>
        <begin position="243"/>
        <end position="263"/>
    </location>
</feature>
<keyword evidence="5" id="KW-1185">Reference proteome</keyword>
<feature type="transmembrane region" description="Helical" evidence="1">
    <location>
        <begin position="380"/>
        <end position="400"/>
    </location>
</feature>
<feature type="transmembrane region" description="Helical" evidence="1">
    <location>
        <begin position="495"/>
        <end position="515"/>
    </location>
</feature>
<proteinExistence type="predicted"/>
<keyword evidence="1" id="KW-0812">Transmembrane</keyword>
<keyword evidence="1" id="KW-0472">Membrane</keyword>
<dbReference type="EMBL" id="LN890972">
    <property type="protein sequence ID" value="CUS13543.1"/>
    <property type="molecule type" value="Genomic_DNA"/>
</dbReference>
<name>A0A292Q484_9PEZI</name>
<reference evidence="4" key="1">
    <citation type="submission" date="2015-10" db="EMBL/GenBank/DDBJ databases">
        <authorList>
            <person name="Regsiter A."/>
            <person name="william w."/>
        </authorList>
    </citation>
    <scope>NUCLEOTIDE SEQUENCE</scope>
    <source>
        <strain evidence="4">Montdore</strain>
    </source>
</reference>
<feature type="transmembrane region" description="Helical" evidence="1">
    <location>
        <begin position="440"/>
        <end position="461"/>
    </location>
</feature>
<feature type="domain" description="YVC1 N-terminal linker helical" evidence="2">
    <location>
        <begin position="51"/>
        <end position="230"/>
    </location>
</feature>
<dbReference type="InterPro" id="IPR052971">
    <property type="entry name" value="TRP_calcium_channel"/>
</dbReference>
<sequence length="628" mass="71910">MLSDWAIMVNLRSLLGSNDGAGRDTTDDPREHLLPTHRGEHLHTSVPAKSVTKVALRLKFLIEAAVPCELKESHITRPHSQIITKQVVLLAQEAAGDEDRACVVYCLLVCLRWFKRQARLEMYDAGLYLLRAEACQVISKLIIEDTPDNEYLFQEVLLKRYSILRNGQESAPANAVERAVDLHATRVIGSSGYQKCINYLWRGWVAQDLNDPTQFCAYKGIAEKGFWAHFDHDRLRTPKYQNAFQVLVSVIYLILYTFAINTVNPTGDIDVGEACLYLFTAAFAADEMTKFWKVGRFYLTFWNTFNLTLYSALAVSFALRIVGFSKAAGSDERGYWDLMSYNWLAFVAPMFWARMLLFLDTIKFFGAMLVVLKVMMMESLIFFALLVVIIIGFLQGFIGLDNADNKRDTSVFILESMTKVILQSPEFEGFDNFAHPFGIILYYLFTFVVMVILLNVLIALYNQAYTDITENAVDEYLALFAGKTLQFVRAPDENVFLPPFNLIEIFFLVIPFEWWMERRKYQKLNDYVMTALYSPFMLLIAFLESREASRVSRNRARGEEDDDAVEEWEEMEEEDILSEGWSEKVEKTVPNIEEDPAILEIKGLRSHLDQVTSSLRARDVGGSTDESP</sequence>
<dbReference type="PANTHER" id="PTHR35859">
    <property type="entry name" value="NONSELECTIVE CATION CHANNEL PROTEIN"/>
    <property type="match status" value="1"/>
</dbReference>
<feature type="transmembrane region" description="Helical" evidence="1">
    <location>
        <begin position="527"/>
        <end position="545"/>
    </location>
</feature>
<evidence type="ECO:0000259" key="3">
    <source>
        <dbReference type="Pfam" id="PF23317"/>
    </source>
</evidence>
<dbReference type="PANTHER" id="PTHR35859:SF1">
    <property type="entry name" value="NONSELECTIVE CATION CHANNEL PROTEIN"/>
    <property type="match status" value="1"/>
</dbReference>
<dbReference type="Pfam" id="PF23190">
    <property type="entry name" value="LHD_TRPY1"/>
    <property type="match status" value="1"/>
</dbReference>
<feature type="domain" description="Calcium channel YVC1-like C-terminal transmembrane" evidence="3">
    <location>
        <begin position="255"/>
        <end position="541"/>
    </location>
</feature>
<gene>
    <name evidence="4" type="ORF">GSTUAT00002481001</name>
</gene>
<evidence type="ECO:0000313" key="5">
    <source>
        <dbReference type="Proteomes" id="UP001412239"/>
    </source>
</evidence>
<protein>
    <submittedName>
        <fullName evidence="4">Uncharacterized protein</fullName>
    </submittedName>
</protein>
<dbReference type="Pfam" id="PF23317">
    <property type="entry name" value="YVC1_C"/>
    <property type="match status" value="1"/>
</dbReference>